<organism evidence="1 2">
    <name type="scientific">Devosia honganensis</name>
    <dbReference type="NCBI Taxonomy" id="1610527"/>
    <lineage>
        <taxon>Bacteria</taxon>
        <taxon>Pseudomonadati</taxon>
        <taxon>Pseudomonadota</taxon>
        <taxon>Alphaproteobacteria</taxon>
        <taxon>Hyphomicrobiales</taxon>
        <taxon>Devosiaceae</taxon>
        <taxon>Devosia</taxon>
    </lineage>
</organism>
<proteinExistence type="predicted"/>
<dbReference type="Proteomes" id="UP001595613">
    <property type="component" value="Unassembled WGS sequence"/>
</dbReference>
<dbReference type="RefSeq" id="WP_380096669.1">
    <property type="nucleotide sequence ID" value="NZ_JBHRYD010000007.1"/>
</dbReference>
<protein>
    <submittedName>
        <fullName evidence="1">Uncharacterized protein</fullName>
    </submittedName>
</protein>
<accession>A0ABV7X4B3</accession>
<evidence type="ECO:0000313" key="1">
    <source>
        <dbReference type="EMBL" id="MFC3704935.1"/>
    </source>
</evidence>
<reference evidence="2" key="1">
    <citation type="journal article" date="2019" name="Int. J. Syst. Evol. Microbiol.">
        <title>The Global Catalogue of Microorganisms (GCM) 10K type strain sequencing project: providing services to taxonomists for standard genome sequencing and annotation.</title>
        <authorList>
            <consortium name="The Broad Institute Genomics Platform"/>
            <consortium name="The Broad Institute Genome Sequencing Center for Infectious Disease"/>
            <person name="Wu L."/>
            <person name="Ma J."/>
        </authorList>
    </citation>
    <scope>NUCLEOTIDE SEQUENCE [LARGE SCALE GENOMIC DNA]</scope>
    <source>
        <strain evidence="2">KCTC 42281</strain>
    </source>
</reference>
<comment type="caution">
    <text evidence="1">The sequence shown here is derived from an EMBL/GenBank/DDBJ whole genome shotgun (WGS) entry which is preliminary data.</text>
</comment>
<name>A0ABV7X4B3_9HYPH</name>
<sequence>MSLELIDIALAERQNHPILPQRVTGKVRAVLTETIGGKEIRHEIMVPVWLDLREGMSEEDIELGLMVKAADIVGRLKQHMVLPGG</sequence>
<gene>
    <name evidence="1" type="ORF">ACFOOL_09210</name>
</gene>
<keyword evidence="2" id="KW-1185">Reference proteome</keyword>
<dbReference type="EMBL" id="JBHRYD010000007">
    <property type="protein sequence ID" value="MFC3704935.1"/>
    <property type="molecule type" value="Genomic_DNA"/>
</dbReference>
<evidence type="ECO:0000313" key="2">
    <source>
        <dbReference type="Proteomes" id="UP001595613"/>
    </source>
</evidence>